<dbReference type="Pfam" id="PF01917">
    <property type="entry name" value="Flagellin_arch-type"/>
    <property type="match status" value="1"/>
</dbReference>
<reference evidence="6 7" key="1">
    <citation type="submission" date="2015-08" db="EMBL/GenBank/DDBJ databases">
        <title>Genomes of Isolates from Cabo Rojo, PR.</title>
        <authorList>
            <person name="Sanchez-Nieves R.L."/>
            <person name="Montalvo-Rodriguez R."/>
        </authorList>
    </citation>
    <scope>NUCLEOTIDE SEQUENCE [LARGE SCALE GENOMIC DNA]</scope>
    <source>
        <strain evidence="6 7">SL3</strain>
    </source>
</reference>
<keyword evidence="6" id="KW-0966">Cell projection</keyword>
<keyword evidence="5" id="KW-0472">Membrane</keyword>
<protein>
    <recommendedName>
        <fullName evidence="4">Flagellin</fullName>
    </recommendedName>
</protein>
<dbReference type="InterPro" id="IPR002774">
    <property type="entry name" value="Flagellin_arc-type"/>
</dbReference>
<dbReference type="GO" id="GO:0097589">
    <property type="term" value="C:archaeal-type flagellum"/>
    <property type="evidence" value="ECO:0007669"/>
    <property type="project" value="UniProtKB-SubCell"/>
</dbReference>
<keyword evidence="5" id="KW-0812">Transmembrane</keyword>
<comment type="subcellular location">
    <subcellularLocation>
        <location evidence="1 4">Archaeal flagellum</location>
    </subcellularLocation>
</comment>
<dbReference type="InterPro" id="IPR013373">
    <property type="entry name" value="Flagellin/pilin_N_arc"/>
</dbReference>
<dbReference type="PANTHER" id="PTHR35903:SF1">
    <property type="entry name" value="FLAGELLIN B1"/>
    <property type="match status" value="1"/>
</dbReference>
<evidence type="ECO:0000313" key="7">
    <source>
        <dbReference type="Proteomes" id="UP000037729"/>
    </source>
</evidence>
<comment type="caution">
    <text evidence="6">The sequence shown here is derived from an EMBL/GenBank/DDBJ whole genome shotgun (WGS) entry which is preliminary data.</text>
</comment>
<dbReference type="STRING" id="1705562.AMS69_03515"/>
<evidence type="ECO:0000313" key="6">
    <source>
        <dbReference type="EMBL" id="KOX94939.1"/>
    </source>
</evidence>
<dbReference type="GO" id="GO:0005198">
    <property type="term" value="F:structural molecule activity"/>
    <property type="evidence" value="ECO:0007669"/>
    <property type="project" value="InterPro"/>
</dbReference>
<gene>
    <name evidence="6" type="ORF">AMS69_03515</name>
</gene>
<keyword evidence="3 4" id="KW-0974">Archaeal flagellum</keyword>
<feature type="transmembrane region" description="Helical" evidence="5">
    <location>
        <begin position="20"/>
        <end position="41"/>
    </location>
</feature>
<keyword evidence="7" id="KW-1185">Reference proteome</keyword>
<accession>A0A0M9AMA9</accession>
<dbReference type="OrthoDB" id="102632at2157"/>
<keyword evidence="6" id="KW-0969">Cilium</keyword>
<dbReference type="AlphaFoldDB" id="A0A0M9AMA9"/>
<keyword evidence="5" id="KW-1133">Transmembrane helix</keyword>
<dbReference type="NCBIfam" id="TIGR02537">
    <property type="entry name" value="arch_flag_Nterm"/>
    <property type="match status" value="1"/>
</dbReference>
<evidence type="ECO:0000256" key="1">
    <source>
        <dbReference type="ARBA" id="ARBA00004618"/>
    </source>
</evidence>
<comment type="similarity">
    <text evidence="2 4">Belongs to the archaeal flagellin family.</text>
</comment>
<sequence>MQRLRPSTEGTGEDRGQVGIGTLIVFIAMVLVAAIAAGVLINTAGFLQSSAQATGQQSSDSTTNRIQVVGMTGDHFTSNSEVGVVNITVKRAPGAGNVDLDKTTVQWIGPSGSYYQLAAGGAQGEPDGRFVVSTVQDNDGSQPVLNDVEDRFTISLDLGESQEINGATTFGEPLPEGETATLRITSPAGGMTTEEVVVPKTLSGESSVTL</sequence>
<dbReference type="PATRIC" id="fig|1705562.3.peg.1662"/>
<keyword evidence="6" id="KW-0282">Flagellum</keyword>
<dbReference type="GO" id="GO:0097588">
    <property type="term" value="P:archaeal or bacterial-type flagellum-dependent cell motility"/>
    <property type="evidence" value="ECO:0007669"/>
    <property type="project" value="InterPro"/>
</dbReference>
<dbReference type="EMBL" id="LIUF01000001">
    <property type="protein sequence ID" value="KOX94939.1"/>
    <property type="molecule type" value="Genomic_DNA"/>
</dbReference>
<name>A0A0M9AMA9_9EURY</name>
<dbReference type="RefSeq" id="WP_053966700.1">
    <property type="nucleotide sequence ID" value="NZ_LIUF01000001.1"/>
</dbReference>
<comment type="function">
    <text evidence="4">Flagellin is the subunit protein which polymerizes to form the filaments of archaeal flagella.</text>
</comment>
<evidence type="ECO:0000256" key="5">
    <source>
        <dbReference type="SAM" id="Phobius"/>
    </source>
</evidence>
<proteinExistence type="inferred from homology"/>
<dbReference type="PANTHER" id="PTHR35903">
    <property type="entry name" value="FLAGELLIN B1"/>
    <property type="match status" value="1"/>
</dbReference>
<evidence type="ECO:0000256" key="4">
    <source>
        <dbReference type="RuleBase" id="RU361282"/>
    </source>
</evidence>
<evidence type="ECO:0000256" key="2">
    <source>
        <dbReference type="ARBA" id="ARBA00010256"/>
    </source>
</evidence>
<organism evidence="6 7">
    <name type="scientific">Haloarcula rubripromontorii</name>
    <dbReference type="NCBI Taxonomy" id="1705562"/>
    <lineage>
        <taxon>Archaea</taxon>
        <taxon>Methanobacteriati</taxon>
        <taxon>Methanobacteriota</taxon>
        <taxon>Stenosarchaea group</taxon>
        <taxon>Halobacteria</taxon>
        <taxon>Halobacteriales</taxon>
        <taxon>Haloarculaceae</taxon>
        <taxon>Haloarcula</taxon>
    </lineage>
</organism>
<evidence type="ECO:0000256" key="3">
    <source>
        <dbReference type="ARBA" id="ARBA00022440"/>
    </source>
</evidence>
<dbReference type="Proteomes" id="UP000037729">
    <property type="component" value="Unassembled WGS sequence"/>
</dbReference>